<feature type="domain" description="Homeobox" evidence="8">
    <location>
        <begin position="532"/>
        <end position="592"/>
    </location>
</feature>
<feature type="DNA-binding region" description="Homeobox" evidence="5">
    <location>
        <begin position="534"/>
        <end position="593"/>
    </location>
</feature>
<evidence type="ECO:0000256" key="6">
    <source>
        <dbReference type="RuleBase" id="RU000682"/>
    </source>
</evidence>
<reference evidence="10" key="2">
    <citation type="submission" date="2017-05" db="UniProtKB">
        <authorList>
            <consortium name="EnsemblMetazoa"/>
        </authorList>
    </citation>
    <scope>IDENTIFICATION</scope>
</reference>
<dbReference type="AlphaFoldDB" id="A0A1X7TR99"/>
<feature type="region of interest" description="Disordered" evidence="7">
    <location>
        <begin position="106"/>
        <end position="148"/>
    </location>
</feature>
<feature type="compositionally biased region" description="Pro residues" evidence="7">
    <location>
        <begin position="379"/>
        <end position="390"/>
    </location>
</feature>
<dbReference type="InterPro" id="IPR009057">
    <property type="entry name" value="Homeodomain-like_sf"/>
</dbReference>
<dbReference type="Gene3D" id="1.10.10.60">
    <property type="entry name" value="Homeodomain-like"/>
    <property type="match status" value="1"/>
</dbReference>
<dbReference type="STRING" id="400682.A0A1X7TR99"/>
<dbReference type="InterPro" id="IPR017970">
    <property type="entry name" value="Homeobox_CS"/>
</dbReference>
<dbReference type="EnsemblMetazoa" id="Aqu2.1.17328_001">
    <property type="protein sequence ID" value="Aqu2.1.17328_001"/>
    <property type="gene ID" value="Aqu2.1.17328"/>
</dbReference>
<name>A0A1X7TR99_AMPQE</name>
<proteinExistence type="predicted"/>
<dbReference type="InterPro" id="IPR013847">
    <property type="entry name" value="POU"/>
</dbReference>
<dbReference type="Pfam" id="PF00157">
    <property type="entry name" value="Pou"/>
    <property type="match status" value="1"/>
</dbReference>
<evidence type="ECO:0000256" key="5">
    <source>
        <dbReference type="PROSITE-ProRule" id="PRU00108"/>
    </source>
</evidence>
<feature type="compositionally biased region" description="Polar residues" evidence="7">
    <location>
        <begin position="207"/>
        <end position="229"/>
    </location>
</feature>
<comment type="subcellular location">
    <subcellularLocation>
        <location evidence="1 5 6">Nucleus</location>
    </subcellularLocation>
</comment>
<evidence type="ECO:0000256" key="1">
    <source>
        <dbReference type="ARBA" id="ARBA00004123"/>
    </source>
</evidence>
<organism evidence="10">
    <name type="scientific">Amphimedon queenslandica</name>
    <name type="common">Sponge</name>
    <dbReference type="NCBI Taxonomy" id="400682"/>
    <lineage>
        <taxon>Eukaryota</taxon>
        <taxon>Metazoa</taxon>
        <taxon>Porifera</taxon>
        <taxon>Demospongiae</taxon>
        <taxon>Heteroscleromorpha</taxon>
        <taxon>Haplosclerida</taxon>
        <taxon>Niphatidae</taxon>
        <taxon>Amphimedon</taxon>
    </lineage>
</organism>
<feature type="region of interest" description="Disordered" evidence="7">
    <location>
        <begin position="349"/>
        <end position="432"/>
    </location>
</feature>
<dbReference type="SUPFAM" id="SSF47413">
    <property type="entry name" value="lambda repressor-like DNA-binding domains"/>
    <property type="match status" value="1"/>
</dbReference>
<feature type="domain" description="POU-specific" evidence="9">
    <location>
        <begin position="437"/>
        <end position="511"/>
    </location>
</feature>
<dbReference type="KEGG" id="aqu:105314504"/>
<feature type="region of interest" description="Disordered" evidence="7">
    <location>
        <begin position="1"/>
        <end position="24"/>
    </location>
</feature>
<dbReference type="PANTHER" id="PTHR11636">
    <property type="entry name" value="POU DOMAIN"/>
    <property type="match status" value="1"/>
</dbReference>
<dbReference type="PANTHER" id="PTHR11636:SF76">
    <property type="entry name" value="PROTEIN NUBBIN"/>
    <property type="match status" value="1"/>
</dbReference>
<dbReference type="PROSITE" id="PS00027">
    <property type="entry name" value="HOMEOBOX_1"/>
    <property type="match status" value="1"/>
</dbReference>
<dbReference type="CDD" id="cd00086">
    <property type="entry name" value="homeodomain"/>
    <property type="match status" value="1"/>
</dbReference>
<evidence type="ECO:0000256" key="4">
    <source>
        <dbReference type="ARBA" id="ARBA00023242"/>
    </source>
</evidence>
<dbReference type="SUPFAM" id="SSF46689">
    <property type="entry name" value="Homeodomain-like"/>
    <property type="match status" value="1"/>
</dbReference>
<dbReference type="SMART" id="SM00352">
    <property type="entry name" value="POU"/>
    <property type="match status" value="1"/>
</dbReference>
<dbReference type="InterPro" id="IPR050255">
    <property type="entry name" value="POU_domain_TF"/>
</dbReference>
<evidence type="ECO:0000256" key="7">
    <source>
        <dbReference type="SAM" id="MobiDB-lite"/>
    </source>
</evidence>
<dbReference type="InterPro" id="IPR000327">
    <property type="entry name" value="POU_dom"/>
</dbReference>
<evidence type="ECO:0000313" key="10">
    <source>
        <dbReference type="EnsemblMetazoa" id="Aqu2.1.17328_001"/>
    </source>
</evidence>
<gene>
    <name evidence="10" type="primary">105314504</name>
</gene>
<feature type="compositionally biased region" description="Low complexity" evidence="7">
    <location>
        <begin position="235"/>
        <end position="287"/>
    </location>
</feature>
<dbReference type="GO" id="GO:0000981">
    <property type="term" value="F:DNA-binding transcription factor activity, RNA polymerase II-specific"/>
    <property type="evidence" value="ECO:0007669"/>
    <property type="project" value="InterPro"/>
</dbReference>
<dbReference type="GO" id="GO:0000978">
    <property type="term" value="F:RNA polymerase II cis-regulatory region sequence-specific DNA binding"/>
    <property type="evidence" value="ECO:0007669"/>
    <property type="project" value="TreeGrafter"/>
</dbReference>
<accession>A0A1X7TR99</accession>
<dbReference type="Pfam" id="PF00046">
    <property type="entry name" value="Homeodomain"/>
    <property type="match status" value="1"/>
</dbReference>
<evidence type="ECO:0000256" key="3">
    <source>
        <dbReference type="ARBA" id="ARBA00023155"/>
    </source>
</evidence>
<dbReference type="GO" id="GO:0005634">
    <property type="term" value="C:nucleus"/>
    <property type="evidence" value="ECO:0007669"/>
    <property type="project" value="UniProtKB-SubCell"/>
</dbReference>
<dbReference type="Proteomes" id="UP000007879">
    <property type="component" value="Unassembled WGS sequence"/>
</dbReference>
<dbReference type="InParanoid" id="A0A1X7TR99"/>
<dbReference type="SMART" id="SM00389">
    <property type="entry name" value="HOX"/>
    <property type="match status" value="1"/>
</dbReference>
<protein>
    <recommendedName>
        <fullName evidence="12">POU domain protein</fullName>
    </recommendedName>
</protein>
<dbReference type="InterPro" id="IPR001356">
    <property type="entry name" value="HD"/>
</dbReference>
<evidence type="ECO:0008006" key="12">
    <source>
        <dbReference type="Google" id="ProtNLM"/>
    </source>
</evidence>
<keyword evidence="3 5" id="KW-0371">Homeobox</keyword>
<dbReference type="PROSITE" id="PS51179">
    <property type="entry name" value="POU_3"/>
    <property type="match status" value="1"/>
</dbReference>
<evidence type="ECO:0000256" key="2">
    <source>
        <dbReference type="ARBA" id="ARBA00023125"/>
    </source>
</evidence>
<dbReference type="InterPro" id="IPR010982">
    <property type="entry name" value="Lambda_DNA-bd_dom_sf"/>
</dbReference>
<keyword evidence="11" id="KW-1185">Reference proteome</keyword>
<dbReference type="Gene3D" id="1.10.260.40">
    <property type="entry name" value="lambda repressor-like DNA-binding domains"/>
    <property type="match status" value="1"/>
</dbReference>
<dbReference type="OrthoDB" id="6358449at2759"/>
<feature type="region of interest" description="Disordered" evidence="7">
    <location>
        <begin position="189"/>
        <end position="287"/>
    </location>
</feature>
<keyword evidence="4 5" id="KW-0539">Nucleus</keyword>
<keyword evidence="2 5" id="KW-0238">DNA-binding</keyword>
<evidence type="ECO:0000259" key="9">
    <source>
        <dbReference type="PROSITE" id="PS51179"/>
    </source>
</evidence>
<feature type="compositionally biased region" description="Basic residues" evidence="7">
    <location>
        <begin position="191"/>
        <end position="201"/>
    </location>
</feature>
<sequence length="621" mass="70773">MNNHPSRPPAASSAPEEWPPDFSAQHQFHYQYQNLQHGQPETIPLPSQQQPSAYSTDFNLDSFLAADLNAMYAAQAAATAGGRSQEYLQPLSVPLHYQVGHSHHSIDLEQQRPHSHSIVSSGHYVPQVPSRPLSEGLHTSITPPLRPSCRYQVHYDRGEGASFQRAGTQTEQHQQHQFISHCQQYPQHPLNIHHHDHHHCSHVQPAAPTNNPCPLHPNNQLQPLYTSHQHPPVPQQQLSQQQLPQQPLPQQQLPQQQLPQQPVPQQQPSSSNQVLLYHQPPPVHSHLLPQQQLPQQRLPQQQLPQQPLVRRPLPQYHQSLVRQSEYIQPVMAKPTHIIFPPIIHELQKKDSSGSKQVLIPVPLPRTNNDNNSKDSPDLPTAPIPTLPPSSLPSLPSTPYIPEPILSQPPTAPTPVPGPSGYNPDSPDSPIRASCRNVDIEGIRRLRLFADRFKESRIRYEYSKQHVAQQISIRYNFEMTEQQLQQFESKALSFEEMSAMKTHLEKWLMDTLRNRGINETEIKQLSQWLTSFHQRRRRRTAIPVQTKKQLLKEFENNPKPSVKALKALAEKLGIRFEVVRVWFCNKRAKKKAGKDTGPEDDEEIEEELDSDDEGNSDVQSSQ</sequence>
<dbReference type="EnsemblMetazoa" id="XM_020002709.1">
    <property type="protein sequence ID" value="XP_019858268.1"/>
    <property type="gene ID" value="LOC105314504"/>
</dbReference>
<reference evidence="11" key="1">
    <citation type="journal article" date="2010" name="Nature">
        <title>The Amphimedon queenslandica genome and the evolution of animal complexity.</title>
        <authorList>
            <person name="Srivastava M."/>
            <person name="Simakov O."/>
            <person name="Chapman J."/>
            <person name="Fahey B."/>
            <person name="Gauthier M.E."/>
            <person name="Mitros T."/>
            <person name="Richards G.S."/>
            <person name="Conaco C."/>
            <person name="Dacre M."/>
            <person name="Hellsten U."/>
            <person name="Larroux C."/>
            <person name="Putnam N.H."/>
            <person name="Stanke M."/>
            <person name="Adamska M."/>
            <person name="Darling A."/>
            <person name="Degnan S.M."/>
            <person name="Oakley T.H."/>
            <person name="Plachetzki D.C."/>
            <person name="Zhai Y."/>
            <person name="Adamski M."/>
            <person name="Calcino A."/>
            <person name="Cummins S.F."/>
            <person name="Goodstein D.M."/>
            <person name="Harris C."/>
            <person name="Jackson D.J."/>
            <person name="Leys S.P."/>
            <person name="Shu S."/>
            <person name="Woodcroft B.J."/>
            <person name="Vervoort M."/>
            <person name="Kosik K.S."/>
            <person name="Manning G."/>
            <person name="Degnan B.M."/>
            <person name="Rokhsar D.S."/>
        </authorList>
    </citation>
    <scope>NUCLEOTIDE SEQUENCE [LARGE SCALE GENOMIC DNA]</scope>
</reference>
<feature type="compositionally biased region" description="Acidic residues" evidence="7">
    <location>
        <begin position="597"/>
        <end position="614"/>
    </location>
</feature>
<dbReference type="PROSITE" id="PS50071">
    <property type="entry name" value="HOMEOBOX_2"/>
    <property type="match status" value="1"/>
</dbReference>
<feature type="region of interest" description="Disordered" evidence="7">
    <location>
        <begin position="587"/>
        <end position="621"/>
    </location>
</feature>
<dbReference type="PRINTS" id="PR00028">
    <property type="entry name" value="POUDOMAIN"/>
</dbReference>
<evidence type="ECO:0000259" key="8">
    <source>
        <dbReference type="PROSITE" id="PS50071"/>
    </source>
</evidence>
<evidence type="ECO:0000313" key="11">
    <source>
        <dbReference type="Proteomes" id="UP000007879"/>
    </source>
</evidence>